<evidence type="ECO:0000313" key="3">
    <source>
        <dbReference type="Proteomes" id="UP001213000"/>
    </source>
</evidence>
<evidence type="ECO:0000256" key="1">
    <source>
        <dbReference type="SAM" id="MobiDB-lite"/>
    </source>
</evidence>
<gene>
    <name evidence="2" type="ORF">NP233_g9038</name>
</gene>
<dbReference type="AlphaFoldDB" id="A0AAD5YTA1"/>
<accession>A0AAD5YTA1</accession>
<name>A0AAD5YTA1_9AGAR</name>
<organism evidence="2 3">
    <name type="scientific">Leucocoprinus birnbaumii</name>
    <dbReference type="NCBI Taxonomy" id="56174"/>
    <lineage>
        <taxon>Eukaryota</taxon>
        <taxon>Fungi</taxon>
        <taxon>Dikarya</taxon>
        <taxon>Basidiomycota</taxon>
        <taxon>Agaricomycotina</taxon>
        <taxon>Agaricomycetes</taxon>
        <taxon>Agaricomycetidae</taxon>
        <taxon>Agaricales</taxon>
        <taxon>Agaricineae</taxon>
        <taxon>Agaricaceae</taxon>
        <taxon>Leucocoprinus</taxon>
    </lineage>
</organism>
<reference evidence="2" key="1">
    <citation type="submission" date="2022-07" db="EMBL/GenBank/DDBJ databases">
        <title>Genome Sequence of Leucocoprinus birnbaumii.</title>
        <authorList>
            <person name="Buettner E."/>
        </authorList>
    </citation>
    <scope>NUCLEOTIDE SEQUENCE</scope>
    <source>
        <strain evidence="2">VT141</strain>
    </source>
</reference>
<feature type="region of interest" description="Disordered" evidence="1">
    <location>
        <begin position="342"/>
        <end position="364"/>
    </location>
</feature>
<proteinExistence type="predicted"/>
<comment type="caution">
    <text evidence="2">The sequence shown here is derived from an EMBL/GenBank/DDBJ whole genome shotgun (WGS) entry which is preliminary data.</text>
</comment>
<dbReference type="EMBL" id="JANIEX010000775">
    <property type="protein sequence ID" value="KAJ3563282.1"/>
    <property type="molecule type" value="Genomic_DNA"/>
</dbReference>
<sequence>MFMRLKELHAVSTSPDLHLPFPPNQNDVNNDDLTDWADLSMRNAWFPGELGSVKFYSTFNPPPNSRLYTPPGQFRNVLCKVDGHPPPPPGAYPASPYTHEAHAWLYKQFDRKLDKERRKNAEADDDYEGGYRHEGWEHCERCREREKVVREARVLDERDHESISDTYAREWMAIDQLFQSVGLGSDETEPLDADMDDDATDAEDEDIAVDEDDANPEFIEDVNADVILGDGLAHRPIRRGTDREKIVECDGIQDIIFRGATDRRHALAWNKFAFYGRVRPWDGLIGILRRSPGDPQYWPRQNFIFMYGYLVNNETFIGNWRFAAHEPNLPTWESAFVMSRRKDEDGSGSEGEVEMVDDIRNGDW</sequence>
<protein>
    <submittedName>
        <fullName evidence="2">Uncharacterized protein</fullName>
    </submittedName>
</protein>
<evidence type="ECO:0000313" key="2">
    <source>
        <dbReference type="EMBL" id="KAJ3563282.1"/>
    </source>
</evidence>
<keyword evidence="3" id="KW-1185">Reference proteome</keyword>
<dbReference type="Proteomes" id="UP001213000">
    <property type="component" value="Unassembled WGS sequence"/>
</dbReference>